<dbReference type="PIRSF" id="PIRSF034303">
    <property type="entry name" value="DUF1694"/>
    <property type="match status" value="1"/>
</dbReference>
<dbReference type="Gene3D" id="3.30.1330.30">
    <property type="match status" value="1"/>
</dbReference>
<dbReference type="SUPFAM" id="SSF160515">
    <property type="entry name" value="YueI-like"/>
    <property type="match status" value="1"/>
</dbReference>
<evidence type="ECO:0000313" key="1">
    <source>
        <dbReference type="EMBL" id="RHW32472.1"/>
    </source>
</evidence>
<organism evidence="1 2">
    <name type="scientific">Neobacillus notoginsengisoli</name>
    <dbReference type="NCBI Taxonomy" id="1578198"/>
    <lineage>
        <taxon>Bacteria</taxon>
        <taxon>Bacillati</taxon>
        <taxon>Bacillota</taxon>
        <taxon>Bacilli</taxon>
        <taxon>Bacillales</taxon>
        <taxon>Bacillaceae</taxon>
        <taxon>Neobacillus</taxon>
    </lineage>
</organism>
<dbReference type="Pfam" id="PF07997">
    <property type="entry name" value="DUF1694"/>
    <property type="match status" value="1"/>
</dbReference>
<dbReference type="OrthoDB" id="95278at2"/>
<keyword evidence="2" id="KW-1185">Reference proteome</keyword>
<dbReference type="InterPro" id="IPR029064">
    <property type="entry name" value="Ribosomal_eL30-like_sf"/>
</dbReference>
<accession>A0A417YHW3</accession>
<evidence type="ECO:0000313" key="2">
    <source>
        <dbReference type="Proteomes" id="UP000284416"/>
    </source>
</evidence>
<dbReference type="AlphaFoldDB" id="A0A417YHW3"/>
<dbReference type="EMBL" id="QWEG01000019">
    <property type="protein sequence ID" value="RHW32472.1"/>
    <property type="molecule type" value="Genomic_DNA"/>
</dbReference>
<sequence>MDVPKPSVDEILQQGIHGQKELRPEERRRYLGTFRERVLIALTKMQVYEPGTFPEVEQLMKEYPDAQLFMNGHMSYEEFSKYLRMANEHNIEYTIVTNKEHDSELGLVLACQYAVDREEIYLKEDSEAAEDEGPAAEKKGFFAKLTGWFRK</sequence>
<protein>
    <submittedName>
        <fullName evidence="1">DUF1694 domain-containing protein</fullName>
    </submittedName>
</protein>
<dbReference type="InterPro" id="IPR012543">
    <property type="entry name" value="DUF1694"/>
</dbReference>
<proteinExistence type="predicted"/>
<dbReference type="Proteomes" id="UP000284416">
    <property type="component" value="Unassembled WGS sequence"/>
</dbReference>
<comment type="caution">
    <text evidence="1">The sequence shown here is derived from an EMBL/GenBank/DDBJ whole genome shotgun (WGS) entry which is preliminary data.</text>
</comment>
<reference evidence="1 2" key="1">
    <citation type="journal article" date="2017" name="Int. J. Syst. Evol. Microbiol.">
        <title>Bacillus notoginsengisoli sp. nov., a novel bacterium isolated from the rhizosphere of Panax notoginseng.</title>
        <authorList>
            <person name="Zhang M.Y."/>
            <person name="Cheng J."/>
            <person name="Cai Y."/>
            <person name="Zhang T.Y."/>
            <person name="Wu Y.Y."/>
            <person name="Manikprabhu D."/>
            <person name="Li W.J."/>
            <person name="Zhang Y.X."/>
        </authorList>
    </citation>
    <scope>NUCLEOTIDE SEQUENCE [LARGE SCALE GENOMIC DNA]</scope>
    <source>
        <strain evidence="1 2">JCM 30743</strain>
    </source>
</reference>
<gene>
    <name evidence="1" type="ORF">D1B31_21355</name>
</gene>
<name>A0A417YHW3_9BACI</name>